<dbReference type="InterPro" id="IPR004013">
    <property type="entry name" value="PHP_dom"/>
</dbReference>
<dbReference type="InterPro" id="IPR011708">
    <property type="entry name" value="DNA_pol3_alpha_NTPase_dom"/>
</dbReference>
<evidence type="ECO:0000313" key="13">
    <source>
        <dbReference type="Proteomes" id="UP000184423"/>
    </source>
</evidence>
<dbReference type="InterPro" id="IPR041931">
    <property type="entry name" value="DNA_pol3_alpha_thumb_dom"/>
</dbReference>
<protein>
    <recommendedName>
        <fullName evidence="4">DNA polymerase III subunit alpha</fullName>
        <ecNumber evidence="3">2.7.7.7</ecNumber>
    </recommendedName>
</protein>
<dbReference type="InterPro" id="IPR004805">
    <property type="entry name" value="DnaE2/DnaE/PolC"/>
</dbReference>
<evidence type="ECO:0000256" key="3">
    <source>
        <dbReference type="ARBA" id="ARBA00012417"/>
    </source>
</evidence>
<gene>
    <name evidence="12" type="ORF">SAMN02746091_02393</name>
</gene>
<dbReference type="GO" id="GO:0008408">
    <property type="term" value="F:3'-5' exonuclease activity"/>
    <property type="evidence" value="ECO:0007669"/>
    <property type="project" value="InterPro"/>
</dbReference>
<comment type="similarity">
    <text evidence="2">Belongs to the DNA polymerase type-C family. DnaE subfamily.</text>
</comment>
<accession>A0A1M5B6Y2</accession>
<dbReference type="Gene3D" id="3.20.20.140">
    <property type="entry name" value="Metal-dependent hydrolases"/>
    <property type="match status" value="1"/>
</dbReference>
<dbReference type="Pfam" id="PF17657">
    <property type="entry name" value="DNA_pol3_finger"/>
    <property type="match status" value="1"/>
</dbReference>
<evidence type="ECO:0000256" key="4">
    <source>
        <dbReference type="ARBA" id="ARBA00019114"/>
    </source>
</evidence>
<evidence type="ECO:0000259" key="11">
    <source>
        <dbReference type="SMART" id="SM00481"/>
    </source>
</evidence>
<dbReference type="InterPro" id="IPR029460">
    <property type="entry name" value="DNAPol_HHH"/>
</dbReference>
<dbReference type="Gene3D" id="1.10.150.870">
    <property type="match status" value="1"/>
</dbReference>
<dbReference type="NCBIfam" id="NF004226">
    <property type="entry name" value="PRK05673.1"/>
    <property type="match status" value="1"/>
</dbReference>
<dbReference type="InterPro" id="IPR004365">
    <property type="entry name" value="NA-bd_OB_tRNA"/>
</dbReference>
<keyword evidence="13" id="KW-1185">Reference proteome</keyword>
<evidence type="ECO:0000256" key="10">
    <source>
        <dbReference type="ARBA" id="ARBA00049244"/>
    </source>
</evidence>
<keyword evidence="6" id="KW-0548">Nucleotidyltransferase</keyword>
<dbReference type="RefSeq" id="WP_073249942.1">
    <property type="nucleotide sequence ID" value="NZ_FQVG01000064.1"/>
</dbReference>
<organism evidence="12 13">
    <name type="scientific">Caloramator proteoclasticus DSM 10124</name>
    <dbReference type="NCBI Taxonomy" id="1121262"/>
    <lineage>
        <taxon>Bacteria</taxon>
        <taxon>Bacillati</taxon>
        <taxon>Bacillota</taxon>
        <taxon>Clostridia</taxon>
        <taxon>Eubacteriales</taxon>
        <taxon>Clostridiaceae</taxon>
        <taxon>Caloramator</taxon>
    </lineage>
</organism>
<proteinExistence type="inferred from homology"/>
<evidence type="ECO:0000256" key="2">
    <source>
        <dbReference type="ARBA" id="ARBA00009496"/>
    </source>
</evidence>
<dbReference type="GO" id="GO:0003887">
    <property type="term" value="F:DNA-directed DNA polymerase activity"/>
    <property type="evidence" value="ECO:0007669"/>
    <property type="project" value="UniProtKB-KW"/>
</dbReference>
<evidence type="ECO:0000256" key="5">
    <source>
        <dbReference type="ARBA" id="ARBA00022679"/>
    </source>
</evidence>
<dbReference type="Pfam" id="PF01336">
    <property type="entry name" value="tRNA_anti-codon"/>
    <property type="match status" value="1"/>
</dbReference>
<reference evidence="13" key="1">
    <citation type="submission" date="2016-11" db="EMBL/GenBank/DDBJ databases">
        <authorList>
            <person name="Varghese N."/>
            <person name="Submissions S."/>
        </authorList>
    </citation>
    <scope>NUCLEOTIDE SEQUENCE [LARGE SCALE GENOMIC DNA]</scope>
    <source>
        <strain evidence="13">DSM 10124</strain>
    </source>
</reference>
<dbReference type="InterPro" id="IPR003141">
    <property type="entry name" value="Pol/His_phosphatase_N"/>
</dbReference>
<dbReference type="Pfam" id="PF02811">
    <property type="entry name" value="PHP"/>
    <property type="match status" value="1"/>
</dbReference>
<dbReference type="PANTHER" id="PTHR32294:SF0">
    <property type="entry name" value="DNA POLYMERASE III SUBUNIT ALPHA"/>
    <property type="match status" value="1"/>
</dbReference>
<dbReference type="Pfam" id="PF14579">
    <property type="entry name" value="HHH_6"/>
    <property type="match status" value="1"/>
</dbReference>
<keyword evidence="5" id="KW-0808">Transferase</keyword>
<evidence type="ECO:0000256" key="1">
    <source>
        <dbReference type="ARBA" id="ARBA00004496"/>
    </source>
</evidence>
<keyword evidence="8" id="KW-0239">DNA-directed DNA polymerase</keyword>
<comment type="function">
    <text evidence="9">DNA polymerase III is a complex, multichain enzyme responsible for most of the replicative synthesis in bacteria. This DNA polymerase also exhibits 3' to 5' exonuclease activity. The alpha chain is the DNA polymerase.</text>
</comment>
<dbReference type="GO" id="GO:0003676">
    <property type="term" value="F:nucleic acid binding"/>
    <property type="evidence" value="ECO:0007669"/>
    <property type="project" value="InterPro"/>
</dbReference>
<evidence type="ECO:0000256" key="8">
    <source>
        <dbReference type="ARBA" id="ARBA00022932"/>
    </source>
</evidence>
<dbReference type="Proteomes" id="UP000184423">
    <property type="component" value="Unassembled WGS sequence"/>
</dbReference>
<dbReference type="GO" id="GO:0006260">
    <property type="term" value="P:DNA replication"/>
    <property type="evidence" value="ECO:0007669"/>
    <property type="project" value="UniProtKB-KW"/>
</dbReference>
<dbReference type="PANTHER" id="PTHR32294">
    <property type="entry name" value="DNA POLYMERASE III SUBUNIT ALPHA"/>
    <property type="match status" value="1"/>
</dbReference>
<dbReference type="Gene3D" id="2.40.50.140">
    <property type="entry name" value="Nucleic acid-binding proteins"/>
    <property type="match status" value="1"/>
</dbReference>
<sequence length="1156" mass="131812">MSGFVHLHVHTEYSLLDGSAKINKLVKKARELNMNALAITDHGSMYGVIEFYKKCKENNIKPIIGCEVYVAPRGRFRKEGSIDAENYHLVLLAKTNEGYKNLMKIVSSAFIDGFYYKPRADYELLRENSRDLIALSACLGGEIQSLFLKGDYDLAREKALLYNEIFGQGNFYLELQNHGFDEQKKVNELLVKLSKETGIPLVATNDVHYVEREDAKAHEILLCIQTGKTIDDEDRMSFEVDEFYLKSIEEMQEIFKDYQEALSNTLKIADECNVEFEFNVTKLPKFETPDGIPSNEYLRKLCFEGLYEKYSNVTQDIIDRLEYELSVIEKMGYVDYFLIVWDFIKFAKDNNIITGPGRGSAAGSIVAYTLGITKIDPIKYNLLFERFLNPERVSMPDIDSDFCYERRQEVIDYVVRKYGQDRVAQIITFGTMAARAVIRDVGRALNYPYAEVDRIAKMIPMELNITIDRALELNPELRQEYENNERIRYLIDISKSLEGLPRHSSTHAAGVVIASAPLVEFVPLSKNDEAVVTQFPMTILEELGLLKMDFLGLRTLTVIRDTIDLIKKNRGIDVDLDKLTYDDKEVFELISQGNTEGVFQLESTGMTNFMKELKPNSLEDIIAGISLYRPGPMDQIPTYIKNKNNPDNIEYLDEKLRPILDVTYGCMVYQEQVMQIVRDIAGYSLGRSDLVRRAMAKKKHDVMLKERQNFIYGLDDEDGNILVKGAVRNGVSEEVANKIFDLMIDFASYAFNKSHAAAYAVVAYQTAYLKKYYPVEFMTALITSVVGNNDKVAFYIQACKKMGIEVLPPDVNESDYSFTVIGNKIRFGLGAIKNVGRGAVEAIKEARIKKGTFTGFVDFCYKVNLSEVNKKAVESMIKAGAFDSLKIRRSQLMASFERIMDAVASEKRKTIDGQMSLFGLDTQNQNTVKEEYDNIKEFDKKHLLAMEKEMMGLYISGHPLDEFKKEIELLATTKISDIVSIDDGEVAIEHKVKDGEKVIIAGIITSVNIKATRNNDMMAFITVQDLYSSVEVLVFPKIFQRSNKNILEDNIVLIKGRISIKEDEQPKVIADEIEPLRNTEFKINKVYIRLNEDSWNNEIEELKPILKKHSGNNPVYVVLSNSKKMFQASRELWVDLTKELMEELTNKIGAENIKIS</sequence>
<name>A0A1M5B6Y2_9CLOT</name>
<dbReference type="InterPro" id="IPR012340">
    <property type="entry name" value="NA-bd_OB-fold"/>
</dbReference>
<keyword evidence="7" id="KW-0235">DNA replication</keyword>
<dbReference type="NCBIfam" id="TIGR00594">
    <property type="entry name" value="polc"/>
    <property type="match status" value="1"/>
</dbReference>
<dbReference type="GO" id="GO:0005737">
    <property type="term" value="C:cytoplasm"/>
    <property type="evidence" value="ECO:0007669"/>
    <property type="project" value="UniProtKB-SubCell"/>
</dbReference>
<dbReference type="SMART" id="SM00481">
    <property type="entry name" value="POLIIIAc"/>
    <property type="match status" value="1"/>
</dbReference>
<evidence type="ECO:0000256" key="7">
    <source>
        <dbReference type="ARBA" id="ARBA00022705"/>
    </source>
</evidence>
<dbReference type="InterPro" id="IPR016195">
    <property type="entry name" value="Pol/histidinol_Pase-like"/>
</dbReference>
<evidence type="ECO:0000256" key="9">
    <source>
        <dbReference type="ARBA" id="ARBA00025611"/>
    </source>
</evidence>
<dbReference type="AlphaFoldDB" id="A0A1M5B6Y2"/>
<dbReference type="Gene3D" id="1.10.10.1600">
    <property type="entry name" value="Bacterial DNA polymerase III alpha subunit, thumb domain"/>
    <property type="match status" value="1"/>
</dbReference>
<comment type="subcellular location">
    <subcellularLocation>
        <location evidence="1">Cytoplasm</location>
    </subcellularLocation>
</comment>
<dbReference type="NCBIfam" id="NF005298">
    <property type="entry name" value="PRK06826.1"/>
    <property type="match status" value="1"/>
</dbReference>
<dbReference type="CDD" id="cd12113">
    <property type="entry name" value="PHP_PolIIIA_DnaE3"/>
    <property type="match status" value="1"/>
</dbReference>
<dbReference type="CDD" id="cd04485">
    <property type="entry name" value="DnaE_OBF"/>
    <property type="match status" value="1"/>
</dbReference>
<dbReference type="InterPro" id="IPR040982">
    <property type="entry name" value="DNA_pol3_finger"/>
</dbReference>
<feature type="domain" description="Polymerase/histidinol phosphatase N-terminal" evidence="11">
    <location>
        <begin position="5"/>
        <end position="72"/>
    </location>
</feature>
<dbReference type="EMBL" id="FQVG01000064">
    <property type="protein sequence ID" value="SHF38239.1"/>
    <property type="molecule type" value="Genomic_DNA"/>
</dbReference>
<dbReference type="SUPFAM" id="SSF89550">
    <property type="entry name" value="PHP domain-like"/>
    <property type="match status" value="1"/>
</dbReference>
<evidence type="ECO:0000313" key="12">
    <source>
        <dbReference type="EMBL" id="SHF38239.1"/>
    </source>
</evidence>
<evidence type="ECO:0000256" key="6">
    <source>
        <dbReference type="ARBA" id="ARBA00022695"/>
    </source>
</evidence>
<comment type="catalytic activity">
    <reaction evidence="10">
        <text>DNA(n) + a 2'-deoxyribonucleoside 5'-triphosphate = DNA(n+1) + diphosphate</text>
        <dbReference type="Rhea" id="RHEA:22508"/>
        <dbReference type="Rhea" id="RHEA-COMP:17339"/>
        <dbReference type="Rhea" id="RHEA-COMP:17340"/>
        <dbReference type="ChEBI" id="CHEBI:33019"/>
        <dbReference type="ChEBI" id="CHEBI:61560"/>
        <dbReference type="ChEBI" id="CHEBI:173112"/>
        <dbReference type="EC" id="2.7.7.7"/>
    </reaction>
</comment>
<dbReference type="Pfam" id="PF07733">
    <property type="entry name" value="DNA_pol3_alpha"/>
    <property type="match status" value="1"/>
</dbReference>
<dbReference type="EC" id="2.7.7.7" evidence="3"/>